<dbReference type="SUPFAM" id="SSF53807">
    <property type="entry name" value="Helical backbone' metal receptor"/>
    <property type="match status" value="1"/>
</dbReference>
<protein>
    <submittedName>
        <fullName evidence="2">Periplasmic binding protein</fullName>
    </submittedName>
</protein>
<evidence type="ECO:0000313" key="3">
    <source>
        <dbReference type="Proteomes" id="UP000005467"/>
    </source>
</evidence>
<comment type="caution">
    <text evidence="2">The sequence shown here is derived from an EMBL/GenBank/DDBJ whole genome shotgun (WGS) entry which is preliminary data.</text>
</comment>
<accession>E8KKG2</accession>
<gene>
    <name evidence="2" type="ORF">HMPREF0027_2329</name>
</gene>
<name>E8KKG2_9PAST</name>
<reference evidence="2 3" key="1">
    <citation type="submission" date="2011-01" db="EMBL/GenBank/DDBJ databases">
        <authorList>
            <person name="Muzny D."/>
            <person name="Qin X."/>
            <person name="Deng J."/>
            <person name="Jiang H."/>
            <person name="Liu Y."/>
            <person name="Qu J."/>
            <person name="Song X.-Z."/>
            <person name="Zhang L."/>
            <person name="Thornton R."/>
            <person name="Coyle M."/>
            <person name="Francisco L."/>
            <person name="Jackson L."/>
            <person name="Javaid M."/>
            <person name="Korchina V."/>
            <person name="Kovar C."/>
            <person name="Mata R."/>
            <person name="Mathew T."/>
            <person name="Ngo R."/>
            <person name="Nguyen L."/>
            <person name="Nguyen N."/>
            <person name="Okwuonu G."/>
            <person name="Ongeri F."/>
            <person name="Pham C."/>
            <person name="Simmons D."/>
            <person name="Wilczek-Boney K."/>
            <person name="Hale W."/>
            <person name="Jakkamsetti A."/>
            <person name="Pham P."/>
            <person name="Ruth R."/>
            <person name="San Lucas F."/>
            <person name="Warren J."/>
            <person name="Zhang J."/>
            <person name="Zhao Z."/>
            <person name="Zhou C."/>
            <person name="Zhu D."/>
            <person name="Lee S."/>
            <person name="Bess C."/>
            <person name="Blankenburg K."/>
            <person name="Forbes L."/>
            <person name="Fu Q."/>
            <person name="Gubbala S."/>
            <person name="Hirani K."/>
            <person name="Jayaseelan J.C."/>
            <person name="Lara F."/>
            <person name="Munidasa M."/>
            <person name="Palculict T."/>
            <person name="Patil S."/>
            <person name="Pu L.-L."/>
            <person name="Saada N."/>
            <person name="Tang L."/>
            <person name="Weissenberger G."/>
            <person name="Zhu Y."/>
            <person name="Hemphill L."/>
            <person name="Shang Y."/>
            <person name="Youmans B."/>
            <person name="Ayvaz T."/>
            <person name="Ross M."/>
            <person name="Santibanez J."/>
            <person name="Aqrawi P."/>
            <person name="Gross S."/>
            <person name="Joshi V."/>
            <person name="Fowler G."/>
            <person name="Nazareth L."/>
            <person name="Reid J."/>
            <person name="Worley K."/>
            <person name="Petrosino J."/>
            <person name="Highlander S."/>
            <person name="Gibbs R."/>
        </authorList>
    </citation>
    <scope>NUCLEOTIDE SEQUENCE [LARGE SCALE GENOMIC DNA]</scope>
    <source>
        <strain evidence="2 3">ATCC 25976</strain>
    </source>
</reference>
<dbReference type="Gene3D" id="3.40.50.1980">
    <property type="entry name" value="Nitrogenase molybdenum iron protein domain"/>
    <property type="match status" value="2"/>
</dbReference>
<dbReference type="AlphaFoldDB" id="E8KKG2"/>
<dbReference type="Pfam" id="PF01497">
    <property type="entry name" value="Peripla_BP_2"/>
    <property type="match status" value="1"/>
</dbReference>
<keyword evidence="3" id="KW-1185">Reference proteome</keyword>
<dbReference type="InterPro" id="IPR050902">
    <property type="entry name" value="ABC_Transporter_SBP"/>
</dbReference>
<feature type="domain" description="Fe/B12 periplasmic-binding" evidence="1">
    <location>
        <begin position="1"/>
        <end position="247"/>
    </location>
</feature>
<dbReference type="EMBL" id="AEVG01000150">
    <property type="protein sequence ID" value="EFX90623.1"/>
    <property type="molecule type" value="Genomic_DNA"/>
</dbReference>
<sequence length="274" mass="30049">MADIGNINTGTFSLEKTLALKPDVLVLADWQYQTIAADIPRIEQAGIPIVVVDFNAQTAAKHTKSIQLFGQLAGTEIRANQIANEYKQGIKAIQQRVAASGQKPPKIYVEFGNKGPAEYSFTFGKNMWGAIANTVGGDNIAAPFIENWGPINPEQFLASNPEVVIISGTEMGTDKNAQIMAMGINISEEDAQKRLAGFTQRAGWSNVSAVKKGNVYGVYHTASRSITDLASAQFMAKTLYPEQFKDIDPEKTYLDFHRQYLPVVPQGTFFIKLK</sequence>
<dbReference type="PROSITE" id="PS50983">
    <property type="entry name" value="FE_B12_PBP"/>
    <property type="match status" value="1"/>
</dbReference>
<organism evidence="2 3">
    <name type="scientific">Actinobacillus ureae ATCC 25976</name>
    <dbReference type="NCBI Taxonomy" id="887324"/>
    <lineage>
        <taxon>Bacteria</taxon>
        <taxon>Pseudomonadati</taxon>
        <taxon>Pseudomonadota</taxon>
        <taxon>Gammaproteobacteria</taxon>
        <taxon>Pasteurellales</taxon>
        <taxon>Pasteurellaceae</taxon>
        <taxon>Actinobacillus</taxon>
    </lineage>
</organism>
<evidence type="ECO:0000313" key="2">
    <source>
        <dbReference type="EMBL" id="EFX90623.1"/>
    </source>
</evidence>
<dbReference type="PANTHER" id="PTHR30535:SF34">
    <property type="entry name" value="MOLYBDATE-BINDING PROTEIN MOLA"/>
    <property type="match status" value="1"/>
</dbReference>
<dbReference type="PANTHER" id="PTHR30535">
    <property type="entry name" value="VITAMIN B12-BINDING PROTEIN"/>
    <property type="match status" value="1"/>
</dbReference>
<proteinExistence type="predicted"/>
<evidence type="ECO:0000259" key="1">
    <source>
        <dbReference type="PROSITE" id="PS50983"/>
    </source>
</evidence>
<dbReference type="HOGENOM" id="CLU_038034_5_1_6"/>
<dbReference type="InterPro" id="IPR002491">
    <property type="entry name" value="ABC_transptr_periplasmic_BD"/>
</dbReference>
<dbReference type="Proteomes" id="UP000005467">
    <property type="component" value="Unassembled WGS sequence"/>
</dbReference>